<keyword evidence="1" id="KW-0812">Transmembrane</keyword>
<dbReference type="EMBL" id="PDCK01000043">
    <property type="protein sequence ID" value="PRQ31214.1"/>
    <property type="molecule type" value="Genomic_DNA"/>
</dbReference>
<accession>A0A2P6QAM7</accession>
<comment type="caution">
    <text evidence="2">The sequence shown here is derived from an EMBL/GenBank/DDBJ whole genome shotgun (WGS) entry which is preliminary data.</text>
</comment>
<evidence type="ECO:0000313" key="2">
    <source>
        <dbReference type="EMBL" id="PRQ31214.1"/>
    </source>
</evidence>
<organism evidence="2 3">
    <name type="scientific">Rosa chinensis</name>
    <name type="common">China rose</name>
    <dbReference type="NCBI Taxonomy" id="74649"/>
    <lineage>
        <taxon>Eukaryota</taxon>
        <taxon>Viridiplantae</taxon>
        <taxon>Streptophyta</taxon>
        <taxon>Embryophyta</taxon>
        <taxon>Tracheophyta</taxon>
        <taxon>Spermatophyta</taxon>
        <taxon>Magnoliopsida</taxon>
        <taxon>eudicotyledons</taxon>
        <taxon>Gunneridae</taxon>
        <taxon>Pentapetalae</taxon>
        <taxon>rosids</taxon>
        <taxon>fabids</taxon>
        <taxon>Rosales</taxon>
        <taxon>Rosaceae</taxon>
        <taxon>Rosoideae</taxon>
        <taxon>Rosoideae incertae sedis</taxon>
        <taxon>Rosa</taxon>
    </lineage>
</organism>
<feature type="transmembrane region" description="Helical" evidence="1">
    <location>
        <begin position="12"/>
        <end position="31"/>
    </location>
</feature>
<dbReference type="Gramene" id="PRQ31214">
    <property type="protein sequence ID" value="PRQ31214"/>
    <property type="gene ID" value="RchiOBHm_Chr5g0033021"/>
</dbReference>
<name>A0A2P6QAM7_ROSCH</name>
<evidence type="ECO:0000313" key="3">
    <source>
        <dbReference type="Proteomes" id="UP000238479"/>
    </source>
</evidence>
<protein>
    <submittedName>
        <fullName evidence="2">Uncharacterized protein</fullName>
    </submittedName>
</protein>
<proteinExistence type="predicted"/>
<dbReference type="AlphaFoldDB" id="A0A2P6QAM7"/>
<reference evidence="2 3" key="1">
    <citation type="journal article" date="2018" name="Nat. Genet.">
        <title>The Rosa genome provides new insights in the design of modern roses.</title>
        <authorList>
            <person name="Bendahmane M."/>
        </authorList>
    </citation>
    <scope>NUCLEOTIDE SEQUENCE [LARGE SCALE GENOMIC DNA]</scope>
    <source>
        <strain evidence="3">cv. Old Blush</strain>
    </source>
</reference>
<keyword evidence="3" id="KW-1185">Reference proteome</keyword>
<gene>
    <name evidence="2" type="ORF">RchiOBHm_Chr5g0033021</name>
</gene>
<keyword evidence="1" id="KW-0472">Membrane</keyword>
<sequence>MCRSFPVTLLPFLFLFVGWSIICNSFQLHFWTFGVPFSLDGVGRDIHLIEFYLFFSRILVIDMLLYPCLQFLVIGNM</sequence>
<feature type="transmembrane region" description="Helical" evidence="1">
    <location>
        <begin position="51"/>
        <end position="74"/>
    </location>
</feature>
<evidence type="ECO:0000256" key="1">
    <source>
        <dbReference type="SAM" id="Phobius"/>
    </source>
</evidence>
<dbReference type="Proteomes" id="UP000238479">
    <property type="component" value="Chromosome 5"/>
</dbReference>
<keyword evidence="1" id="KW-1133">Transmembrane helix</keyword>